<dbReference type="PANTHER" id="PTHR38813:SF1">
    <property type="entry name" value="TOXIN RELE1-RELATED"/>
    <property type="match status" value="1"/>
</dbReference>
<dbReference type="EMBL" id="CP124543">
    <property type="protein sequence ID" value="WGV24559.1"/>
    <property type="molecule type" value="Genomic_DNA"/>
</dbReference>
<dbReference type="Proteomes" id="UP001223520">
    <property type="component" value="Chromosome"/>
</dbReference>
<dbReference type="InterPro" id="IPR035093">
    <property type="entry name" value="RelE/ParE_toxin_dom_sf"/>
</dbReference>
<accession>A0AAJ6NPY6</accession>
<dbReference type="RefSeq" id="WP_281481879.1">
    <property type="nucleotide sequence ID" value="NZ_CP124543.1"/>
</dbReference>
<dbReference type="InterPro" id="IPR007712">
    <property type="entry name" value="RelE/ParE_toxin"/>
</dbReference>
<dbReference type="SUPFAM" id="SSF143011">
    <property type="entry name" value="RelE-like"/>
    <property type="match status" value="1"/>
</dbReference>
<name>A0AAJ6NPY6_9CYAN</name>
<reference evidence="2 3" key="1">
    <citation type="journal article" date="2023" name="Limnol Oceanogr Lett">
        <title>Environmental adaptations by the intertidal Antarctic cyanobacterium Halotia branconii CENA392 as revealed using long-read genome sequencing.</title>
        <authorList>
            <person name="Dextro R.B."/>
            <person name="Delbaje E."/>
            <person name="Freitas P.N.N."/>
            <person name="Geraldes V."/>
            <person name="Pinto E."/>
            <person name="Long P.F."/>
            <person name="Fiore M.F."/>
        </authorList>
    </citation>
    <scope>NUCLEOTIDE SEQUENCE [LARGE SCALE GENOMIC DNA]</scope>
    <source>
        <strain evidence="2 3">CENA392</strain>
    </source>
</reference>
<proteinExistence type="predicted"/>
<dbReference type="AlphaFoldDB" id="A0AAJ6NPY6"/>
<evidence type="ECO:0000313" key="3">
    <source>
        <dbReference type="Proteomes" id="UP001223520"/>
    </source>
</evidence>
<evidence type="ECO:0000256" key="1">
    <source>
        <dbReference type="ARBA" id="ARBA00022649"/>
    </source>
</evidence>
<dbReference type="KEGG" id="hbq:QI031_22720"/>
<keyword evidence="3" id="KW-1185">Reference proteome</keyword>
<evidence type="ECO:0000313" key="2">
    <source>
        <dbReference type="EMBL" id="WGV24559.1"/>
    </source>
</evidence>
<gene>
    <name evidence="2" type="ORF">QI031_22720</name>
</gene>
<dbReference type="NCBIfam" id="TIGR02385">
    <property type="entry name" value="RelE_StbE"/>
    <property type="match status" value="1"/>
</dbReference>
<dbReference type="PANTHER" id="PTHR38813">
    <property type="match status" value="1"/>
</dbReference>
<dbReference type="Gene3D" id="3.30.2310.20">
    <property type="entry name" value="RelE-like"/>
    <property type="match status" value="1"/>
</dbReference>
<dbReference type="InterPro" id="IPR052747">
    <property type="entry name" value="TA_system_RelE_toxin"/>
</dbReference>
<organism evidence="2 3">
    <name type="scientific">Halotia branconii CENA392</name>
    <dbReference type="NCBI Taxonomy" id="1539056"/>
    <lineage>
        <taxon>Bacteria</taxon>
        <taxon>Bacillati</taxon>
        <taxon>Cyanobacteriota</taxon>
        <taxon>Cyanophyceae</taxon>
        <taxon>Nostocales</taxon>
        <taxon>Nodulariaceae</taxon>
        <taxon>Halotia</taxon>
    </lineage>
</organism>
<keyword evidence="1" id="KW-1277">Toxin-antitoxin system</keyword>
<sequence>MYEVFLHPDGEKGYVNADKALAKKIARCLQQLEQTPRSHPNIKVLKGDYAGYYRYRIGDYRVIYSVDDELMQVFVVAIAHRSEAYEP</sequence>
<protein>
    <submittedName>
        <fullName evidence="2">Type II toxin-antitoxin system RelE/ParE family toxin</fullName>
    </submittedName>
</protein>
<dbReference type="Pfam" id="PF05016">
    <property type="entry name" value="ParE_toxin"/>
    <property type="match status" value="1"/>
</dbReference>